<dbReference type="Gene3D" id="3.30.200.20">
    <property type="entry name" value="Phosphorylase Kinase, domain 1"/>
    <property type="match status" value="1"/>
</dbReference>
<dbReference type="GO" id="GO:0005524">
    <property type="term" value="F:ATP binding"/>
    <property type="evidence" value="ECO:0007669"/>
    <property type="project" value="UniProtKB-UniRule"/>
</dbReference>
<organism evidence="13 14">
    <name type="scientific">Thermocoleostomius sinensis A174</name>
    <dbReference type="NCBI Taxonomy" id="2016057"/>
    <lineage>
        <taxon>Bacteria</taxon>
        <taxon>Bacillati</taxon>
        <taxon>Cyanobacteriota</taxon>
        <taxon>Cyanophyceae</taxon>
        <taxon>Oculatellales</taxon>
        <taxon>Oculatellaceae</taxon>
        <taxon>Thermocoleostomius</taxon>
    </lineage>
</organism>
<feature type="domain" description="Protein kinase" evidence="12">
    <location>
        <begin position="9"/>
        <end position="285"/>
    </location>
</feature>
<sequence length="529" mass="57606">MTQLLNHRYRILKTIGDGGFGQTFLAEDTHLPSARRCVIKQLKPVVDPPQMYQLVKERFQREAAILEELGEGNPQIPKLYAYFESDGLFYLVQEWIDGVTLTQQMQLRAGQPQQNHEAAVKALLIGLLTVLDYIHRRGIIHRDIKPDNIMLRRSTQQPVLIDFGAVKETVQTVVNSQGQPTQSIIIGTPGYMPPEQAVGKPVFASDLYSLGLTAIYLLTGKAPQQLQVHPQTGDYVWQVDAPQISPEFADVLDRAIQSHARNRYPTAATMRSALQGLQASSSPELATTVMAADLAFVPSTHPSTLPSTVAVSSQPSTPLAPSSQSSATGQRNNGIILGSFIASGLIGAAVILGLVLRRPAVNPPPLPDAANASPSPIDAPSSPTSNPTTNSSQTPLAIPTPTIPQPDVPTPSLPQPTPASTSNATDVESPNVASSDIMSSNEFAWLTTRPVTDVDLAGKTAFELDILRNAIFAMHGRRFMDEALQAYFNSRPWYTPIYSPDEFPNELLSTLEKQNVQIILEYQERNGLK</sequence>
<keyword evidence="5" id="KW-0418">Kinase</keyword>
<dbReference type="EMBL" id="CP113797">
    <property type="protein sequence ID" value="WAL62368.1"/>
    <property type="molecule type" value="Genomic_DNA"/>
</dbReference>
<feature type="region of interest" description="Disordered" evidence="10">
    <location>
        <begin position="366"/>
        <end position="433"/>
    </location>
</feature>
<comment type="catalytic activity">
    <reaction evidence="8">
        <text>L-seryl-[protein] + ATP = O-phospho-L-seryl-[protein] + ADP + H(+)</text>
        <dbReference type="Rhea" id="RHEA:17989"/>
        <dbReference type="Rhea" id="RHEA-COMP:9863"/>
        <dbReference type="Rhea" id="RHEA-COMP:11604"/>
        <dbReference type="ChEBI" id="CHEBI:15378"/>
        <dbReference type="ChEBI" id="CHEBI:29999"/>
        <dbReference type="ChEBI" id="CHEBI:30616"/>
        <dbReference type="ChEBI" id="CHEBI:83421"/>
        <dbReference type="ChEBI" id="CHEBI:456216"/>
        <dbReference type="EC" id="2.7.11.1"/>
    </reaction>
</comment>
<feature type="compositionally biased region" description="Low complexity" evidence="10">
    <location>
        <begin position="368"/>
        <end position="395"/>
    </location>
</feature>
<evidence type="ECO:0000256" key="8">
    <source>
        <dbReference type="ARBA" id="ARBA00048679"/>
    </source>
</evidence>
<dbReference type="EC" id="2.7.11.1" evidence="1"/>
<evidence type="ECO:0000256" key="3">
    <source>
        <dbReference type="ARBA" id="ARBA00022679"/>
    </source>
</evidence>
<dbReference type="Proteomes" id="UP001163152">
    <property type="component" value="Chromosome"/>
</dbReference>
<feature type="region of interest" description="Disordered" evidence="10">
    <location>
        <begin position="304"/>
        <end position="330"/>
    </location>
</feature>
<evidence type="ECO:0000256" key="1">
    <source>
        <dbReference type="ARBA" id="ARBA00012513"/>
    </source>
</evidence>
<dbReference type="Gene3D" id="1.10.510.10">
    <property type="entry name" value="Transferase(Phosphotransferase) domain 1"/>
    <property type="match status" value="1"/>
</dbReference>
<evidence type="ECO:0000256" key="10">
    <source>
        <dbReference type="SAM" id="MobiDB-lite"/>
    </source>
</evidence>
<keyword evidence="6 9" id="KW-0067">ATP-binding</keyword>
<keyword evidence="11" id="KW-0472">Membrane</keyword>
<dbReference type="PANTHER" id="PTHR24363:SF0">
    <property type="entry name" value="SERINE_THREONINE KINASE LIKE DOMAIN CONTAINING 1"/>
    <property type="match status" value="1"/>
</dbReference>
<dbReference type="AlphaFoldDB" id="A0A9E8ZFW4"/>
<dbReference type="Pfam" id="PF00069">
    <property type="entry name" value="Pkinase"/>
    <property type="match status" value="1"/>
</dbReference>
<dbReference type="InterPro" id="IPR000719">
    <property type="entry name" value="Prot_kinase_dom"/>
</dbReference>
<evidence type="ECO:0000256" key="6">
    <source>
        <dbReference type="ARBA" id="ARBA00022840"/>
    </source>
</evidence>
<dbReference type="InterPro" id="IPR017441">
    <property type="entry name" value="Protein_kinase_ATP_BS"/>
</dbReference>
<keyword evidence="4 9" id="KW-0547">Nucleotide-binding</keyword>
<name>A0A9E8ZFW4_9CYAN</name>
<feature type="compositionally biased region" description="Pro residues" evidence="10">
    <location>
        <begin position="401"/>
        <end position="417"/>
    </location>
</feature>
<keyword evidence="14" id="KW-1185">Reference proteome</keyword>
<dbReference type="PROSITE" id="PS50011">
    <property type="entry name" value="PROTEIN_KINASE_DOM"/>
    <property type="match status" value="1"/>
</dbReference>
<evidence type="ECO:0000313" key="14">
    <source>
        <dbReference type="Proteomes" id="UP001163152"/>
    </source>
</evidence>
<dbReference type="InterPro" id="IPR025582">
    <property type="entry name" value="YARHG_dom"/>
</dbReference>
<evidence type="ECO:0000259" key="12">
    <source>
        <dbReference type="PROSITE" id="PS50011"/>
    </source>
</evidence>
<dbReference type="KEGG" id="tsin:OXH18_10375"/>
<protein>
    <recommendedName>
        <fullName evidence="1">non-specific serine/threonine protein kinase</fullName>
        <ecNumber evidence="1">2.7.11.1</ecNumber>
    </recommendedName>
</protein>
<dbReference type="Pfam" id="PF13308">
    <property type="entry name" value="YARHG"/>
    <property type="match status" value="1"/>
</dbReference>
<evidence type="ECO:0000313" key="13">
    <source>
        <dbReference type="EMBL" id="WAL62368.1"/>
    </source>
</evidence>
<proteinExistence type="predicted"/>
<keyword evidence="11" id="KW-0812">Transmembrane</keyword>
<evidence type="ECO:0000256" key="4">
    <source>
        <dbReference type="ARBA" id="ARBA00022741"/>
    </source>
</evidence>
<dbReference type="SMART" id="SM01324">
    <property type="entry name" value="YARHG"/>
    <property type="match status" value="1"/>
</dbReference>
<dbReference type="PROSITE" id="PS00107">
    <property type="entry name" value="PROTEIN_KINASE_ATP"/>
    <property type="match status" value="1"/>
</dbReference>
<keyword evidence="11" id="KW-1133">Transmembrane helix</keyword>
<accession>A0A9E8ZFW4</accession>
<comment type="catalytic activity">
    <reaction evidence="7">
        <text>L-threonyl-[protein] + ATP = O-phospho-L-threonyl-[protein] + ADP + H(+)</text>
        <dbReference type="Rhea" id="RHEA:46608"/>
        <dbReference type="Rhea" id="RHEA-COMP:11060"/>
        <dbReference type="Rhea" id="RHEA-COMP:11605"/>
        <dbReference type="ChEBI" id="CHEBI:15378"/>
        <dbReference type="ChEBI" id="CHEBI:30013"/>
        <dbReference type="ChEBI" id="CHEBI:30616"/>
        <dbReference type="ChEBI" id="CHEBI:61977"/>
        <dbReference type="ChEBI" id="CHEBI:456216"/>
        <dbReference type="EC" id="2.7.11.1"/>
    </reaction>
</comment>
<dbReference type="SUPFAM" id="SSF56112">
    <property type="entry name" value="Protein kinase-like (PK-like)"/>
    <property type="match status" value="1"/>
</dbReference>
<dbReference type="PANTHER" id="PTHR24363">
    <property type="entry name" value="SERINE/THREONINE PROTEIN KINASE"/>
    <property type="match status" value="1"/>
</dbReference>
<evidence type="ECO:0000256" key="5">
    <source>
        <dbReference type="ARBA" id="ARBA00022777"/>
    </source>
</evidence>
<evidence type="ECO:0000256" key="9">
    <source>
        <dbReference type="PROSITE-ProRule" id="PRU10141"/>
    </source>
</evidence>
<dbReference type="InterPro" id="IPR008271">
    <property type="entry name" value="Ser/Thr_kinase_AS"/>
</dbReference>
<keyword evidence="3" id="KW-0808">Transferase</keyword>
<feature type="transmembrane region" description="Helical" evidence="11">
    <location>
        <begin position="335"/>
        <end position="356"/>
    </location>
</feature>
<reference evidence="13" key="1">
    <citation type="submission" date="2022-12" db="EMBL/GenBank/DDBJ databases">
        <title>Polyphasic identification of a Novel Hot-Spring Cyanobacterium Ocullathermofonsia sinensis gen nov. sp. nov. and Genomic Insights on its Adaptations to the Thermal Habitat.</title>
        <authorList>
            <person name="Daroch M."/>
            <person name="Tang J."/>
            <person name="Jiang Y."/>
        </authorList>
    </citation>
    <scope>NUCLEOTIDE SEQUENCE</scope>
    <source>
        <strain evidence="13">PKUAC-SCTA174</strain>
    </source>
</reference>
<dbReference type="Gene3D" id="1.20.58.1690">
    <property type="match status" value="1"/>
</dbReference>
<evidence type="ECO:0000256" key="2">
    <source>
        <dbReference type="ARBA" id="ARBA00022527"/>
    </source>
</evidence>
<keyword evidence="2" id="KW-0723">Serine/threonine-protein kinase</keyword>
<dbReference type="RefSeq" id="WP_268612691.1">
    <property type="nucleotide sequence ID" value="NZ_CP113797.1"/>
</dbReference>
<dbReference type="SMART" id="SM00220">
    <property type="entry name" value="S_TKc"/>
    <property type="match status" value="1"/>
</dbReference>
<dbReference type="PROSITE" id="PS00108">
    <property type="entry name" value="PROTEIN_KINASE_ST"/>
    <property type="match status" value="1"/>
</dbReference>
<dbReference type="CDD" id="cd14014">
    <property type="entry name" value="STKc_PknB_like"/>
    <property type="match status" value="1"/>
</dbReference>
<feature type="binding site" evidence="9">
    <location>
        <position position="40"/>
    </location>
    <ligand>
        <name>ATP</name>
        <dbReference type="ChEBI" id="CHEBI:30616"/>
    </ligand>
</feature>
<dbReference type="InterPro" id="IPR038434">
    <property type="entry name" value="YARHG_sf"/>
</dbReference>
<dbReference type="GO" id="GO:0004674">
    <property type="term" value="F:protein serine/threonine kinase activity"/>
    <property type="evidence" value="ECO:0007669"/>
    <property type="project" value="UniProtKB-KW"/>
</dbReference>
<evidence type="ECO:0000256" key="11">
    <source>
        <dbReference type="SAM" id="Phobius"/>
    </source>
</evidence>
<dbReference type="InterPro" id="IPR011009">
    <property type="entry name" value="Kinase-like_dom_sf"/>
</dbReference>
<gene>
    <name evidence="13" type="ORF">OXH18_10375</name>
</gene>
<feature type="compositionally biased region" description="Polar residues" evidence="10">
    <location>
        <begin position="418"/>
        <end position="433"/>
    </location>
</feature>
<evidence type="ECO:0000256" key="7">
    <source>
        <dbReference type="ARBA" id="ARBA00047899"/>
    </source>
</evidence>